<dbReference type="InterPro" id="IPR000073">
    <property type="entry name" value="AB_hydrolase_1"/>
</dbReference>
<keyword evidence="3 7" id="KW-0378">Hydrolase</keyword>
<dbReference type="InterPro" id="IPR013595">
    <property type="entry name" value="Pept_S33_TAP-like_C"/>
</dbReference>
<comment type="similarity">
    <text evidence="1">Belongs to the peptidase S33 family.</text>
</comment>
<proteinExistence type="inferred from homology"/>
<dbReference type="EMBL" id="CP097160">
    <property type="protein sequence ID" value="UQN14488.1"/>
    <property type="molecule type" value="Genomic_DNA"/>
</dbReference>
<evidence type="ECO:0000256" key="4">
    <source>
        <dbReference type="SAM" id="MobiDB-lite"/>
    </source>
</evidence>
<evidence type="ECO:0000256" key="3">
    <source>
        <dbReference type="ARBA" id="ARBA00022801"/>
    </source>
</evidence>
<dbReference type="InterPro" id="IPR051601">
    <property type="entry name" value="Serine_prot/Carboxylest_S33"/>
</dbReference>
<dbReference type="PANTHER" id="PTHR43248">
    <property type="entry name" value="2-SUCCINYL-6-HYDROXY-2,4-CYCLOHEXADIENE-1-CARBOXYLATE SYNTHASE"/>
    <property type="match status" value="1"/>
</dbReference>
<dbReference type="InterPro" id="IPR029058">
    <property type="entry name" value="AB_hydrolase_fold"/>
</dbReference>
<evidence type="ECO:0000256" key="2">
    <source>
        <dbReference type="ARBA" id="ARBA00022729"/>
    </source>
</evidence>
<feature type="compositionally biased region" description="Acidic residues" evidence="4">
    <location>
        <begin position="42"/>
        <end position="52"/>
    </location>
</feature>
<name>A0ABY4MZR0_9MICO</name>
<dbReference type="Gene3D" id="3.40.50.1820">
    <property type="entry name" value="alpha/beta hydrolase"/>
    <property type="match status" value="1"/>
</dbReference>
<feature type="domain" description="Peptidase S33 tripeptidyl aminopeptidase-like C-terminal" evidence="6">
    <location>
        <begin position="450"/>
        <end position="548"/>
    </location>
</feature>
<protein>
    <submittedName>
        <fullName evidence="7">Alpha/beta hydrolase</fullName>
    </submittedName>
</protein>
<organism evidence="7">
    <name type="scientific">Gulosibacter sediminis</name>
    <dbReference type="NCBI Taxonomy" id="1729695"/>
    <lineage>
        <taxon>Bacteria</taxon>
        <taxon>Bacillati</taxon>
        <taxon>Actinomycetota</taxon>
        <taxon>Actinomycetes</taxon>
        <taxon>Micrococcales</taxon>
        <taxon>Microbacteriaceae</taxon>
        <taxon>Gulosibacter</taxon>
    </lineage>
</organism>
<dbReference type="GO" id="GO:0016787">
    <property type="term" value="F:hydrolase activity"/>
    <property type="evidence" value="ECO:0007669"/>
    <property type="project" value="UniProtKB-KW"/>
</dbReference>
<evidence type="ECO:0000259" key="6">
    <source>
        <dbReference type="Pfam" id="PF08386"/>
    </source>
</evidence>
<dbReference type="Pfam" id="PF00561">
    <property type="entry name" value="Abhydrolase_1"/>
    <property type="match status" value="1"/>
</dbReference>
<dbReference type="Pfam" id="PF08386">
    <property type="entry name" value="Abhydrolase_4"/>
    <property type="match status" value="1"/>
</dbReference>
<accession>A0ABY4MZR0</accession>
<evidence type="ECO:0000256" key="1">
    <source>
        <dbReference type="ARBA" id="ARBA00010088"/>
    </source>
</evidence>
<dbReference type="SUPFAM" id="SSF53474">
    <property type="entry name" value="alpha/beta-Hydrolases"/>
    <property type="match status" value="1"/>
</dbReference>
<feature type="domain" description="AB hydrolase-1" evidence="5">
    <location>
        <begin position="131"/>
        <end position="319"/>
    </location>
</feature>
<gene>
    <name evidence="7" type="ORF">M3M28_10580</name>
</gene>
<dbReference type="PROSITE" id="PS51257">
    <property type="entry name" value="PROKAR_LIPOPROTEIN"/>
    <property type="match status" value="1"/>
</dbReference>
<keyword evidence="2" id="KW-0732">Signal</keyword>
<reference evidence="7" key="1">
    <citation type="submission" date="2022-05" db="EMBL/GenBank/DDBJ databases">
        <title>Complete genome sequence of toluene-degrading Gulosibacter sediminis strain ACHW.36C.</title>
        <authorList>
            <person name="Wai A.C."/>
            <person name="Lai G.K."/>
            <person name="Griffin S.D."/>
            <person name="Leung F.C."/>
        </authorList>
    </citation>
    <scope>NUCLEOTIDE SEQUENCE [LARGE SCALE GENOMIC DNA]</scope>
    <source>
        <strain evidence="7">ACHW.36C</strain>
    </source>
</reference>
<dbReference type="PANTHER" id="PTHR43248:SF29">
    <property type="entry name" value="TRIPEPTIDYL AMINOPEPTIDASE"/>
    <property type="match status" value="1"/>
</dbReference>
<evidence type="ECO:0000313" key="7">
    <source>
        <dbReference type="EMBL" id="UQN14488.1"/>
    </source>
</evidence>
<evidence type="ECO:0000259" key="5">
    <source>
        <dbReference type="Pfam" id="PF00561"/>
    </source>
</evidence>
<sequence length="548" mass="59213">MREAAKRRRARLIGAGAITLTASLVLSGCTLIQELQTPDEQQTNEEETDGDSDGAVGIPESVAPGGEDFYEQGIEWGECPEEYAAADDTAECAYVDAPLNWADPGSDEPIELALVKLPATGGNSQGALFTNPGGPGAGGVDFVAQSGDYMFSSELRENFDIVGWDPRGVGYSSSVYCVDDAGMDDYLYGVPDGYADMTEDELLAYQQAKAAAFGDSCYENTGPLLEYVDTKSTVQDLDMLRYVVGEGSALNYFGFSYGTDIGAQYIDMFPEQVGRVVLDGATDPTVPMFDVILDQQEKFSDSIRAYLEDCLTAAECPFDQAGGVDGAIDEISDIMNDVDEATPRASDGRVFTSSIIYQAIVAGMYDETSWQYVTQAFVQWEHNKDSSIFFALTDSYNGRDPSGTYYSNQEEAFTAINCLDYPLVTDKATIKEFNQKLQDVTLFQDPMSEAQLEVGDVTCENWPVQSRVTEQQPVVGAGAAPVLVVATTNDPATPLKWAEAVAEQLESASLLVYEGEGHIAYDEGSECVIGTVDDYLITGNLPEGDINC</sequence>
<feature type="region of interest" description="Disordered" evidence="4">
    <location>
        <begin position="36"/>
        <end position="67"/>
    </location>
</feature>